<dbReference type="GO" id="GO:0016705">
    <property type="term" value="F:oxidoreductase activity, acting on paired donors, with incorporation or reduction of molecular oxygen"/>
    <property type="evidence" value="ECO:0007669"/>
    <property type="project" value="InterPro"/>
</dbReference>
<keyword evidence="3 8" id="KW-0349">Heme</keyword>
<dbReference type="CDD" id="cd11061">
    <property type="entry name" value="CYP67-like"/>
    <property type="match status" value="1"/>
</dbReference>
<accession>W2RSM2</accession>
<dbReference type="Gene3D" id="1.10.630.10">
    <property type="entry name" value="Cytochrome P450"/>
    <property type="match status" value="1"/>
</dbReference>
<dbReference type="InterPro" id="IPR050121">
    <property type="entry name" value="Cytochrome_P450_monoxygenase"/>
</dbReference>
<evidence type="ECO:0000313" key="10">
    <source>
        <dbReference type="EMBL" id="ETN38724.1"/>
    </source>
</evidence>
<dbReference type="GeneID" id="19974101"/>
<keyword evidence="5 9" id="KW-0560">Oxidoreductase</keyword>
<evidence type="ECO:0000256" key="7">
    <source>
        <dbReference type="ARBA" id="ARBA00023033"/>
    </source>
</evidence>
<comment type="cofactor">
    <cofactor evidence="1 8">
        <name>heme</name>
        <dbReference type="ChEBI" id="CHEBI:30413"/>
    </cofactor>
</comment>
<dbReference type="PANTHER" id="PTHR24305:SF237">
    <property type="entry name" value="CYTOCHROME P450 MONOOXYGENASE ATNE-RELATED"/>
    <property type="match status" value="1"/>
</dbReference>
<dbReference type="PROSITE" id="PS00086">
    <property type="entry name" value="CYTOCHROME_P450"/>
    <property type="match status" value="1"/>
</dbReference>
<dbReference type="RefSeq" id="XP_008719313.1">
    <property type="nucleotide sequence ID" value="XM_008721091.1"/>
</dbReference>
<dbReference type="STRING" id="1220924.W2RSM2"/>
<dbReference type="SUPFAM" id="SSF48264">
    <property type="entry name" value="Cytochrome P450"/>
    <property type="match status" value="1"/>
</dbReference>
<feature type="binding site" description="axial binding residue" evidence="8">
    <location>
        <position position="468"/>
    </location>
    <ligand>
        <name>heme</name>
        <dbReference type="ChEBI" id="CHEBI:30413"/>
    </ligand>
    <ligandPart>
        <name>Fe</name>
        <dbReference type="ChEBI" id="CHEBI:18248"/>
    </ligandPart>
</feature>
<gene>
    <name evidence="10" type="ORF">HMPREF1541_06762</name>
</gene>
<dbReference type="GO" id="GO:0005506">
    <property type="term" value="F:iron ion binding"/>
    <property type="evidence" value="ECO:0007669"/>
    <property type="project" value="InterPro"/>
</dbReference>
<evidence type="ECO:0000256" key="5">
    <source>
        <dbReference type="ARBA" id="ARBA00023002"/>
    </source>
</evidence>
<evidence type="ECO:0000256" key="3">
    <source>
        <dbReference type="ARBA" id="ARBA00022617"/>
    </source>
</evidence>
<proteinExistence type="inferred from homology"/>
<keyword evidence="6 8" id="KW-0408">Iron</keyword>
<dbReference type="HOGENOM" id="CLU_001570_14_11_1"/>
<evidence type="ECO:0000256" key="4">
    <source>
        <dbReference type="ARBA" id="ARBA00022723"/>
    </source>
</evidence>
<dbReference type="Proteomes" id="UP000030752">
    <property type="component" value="Unassembled WGS sequence"/>
</dbReference>
<evidence type="ECO:0000256" key="9">
    <source>
        <dbReference type="RuleBase" id="RU000461"/>
    </source>
</evidence>
<dbReference type="InterPro" id="IPR017972">
    <property type="entry name" value="Cyt_P450_CS"/>
</dbReference>
<evidence type="ECO:0000313" key="11">
    <source>
        <dbReference type="Proteomes" id="UP000030752"/>
    </source>
</evidence>
<sequence length="543" mass="60678">MIASLVLPLVGLVGLVLAQYIGVVVYRLTLHPLAKYPGPKLWAATQWSQALLFYTGRLHVELHLAHEKYGDIVRFGPHHLSFRSVEGVHDIYIDRKANLIKGGGFTDAAEALNRPVNTHSIHDRALHAKRRRLLANAFSEQALRNLEPFVVETIKRWIDTIAQPENSAENTKGWSKPTDMGVWSSNLTIDALGELCFGKSFGAIENGSHWTSEFLMGSTTFVACMGVTPGRELLYPLIRQNWLMLRLGLKVVKQKVEYRLRMLPLLKARFQLEEETKDKPELQRKDFMHYLMKAKDPETGDRFTPADLVGEAALLVGAGTDTTSTALAAEFFYLTRDRRVLTKLQEEVRGAYDNVEDIKTGPKLSSLHYLRAVVDESLRMGSPVPDVLHRRILPGGATIAGQQLAAGTIVGSTQYALHHNESYFPRSFDFLPERWITGSEDLGFPVTASSIEVAKQAFIPFSVGARNCVGKNMAMMELLIATARMAWLLDVRKVDGPLGKIGEGGHTSERGRQRVGEFQTKNYFLADRDGPVVEFKRRETVVA</sequence>
<dbReference type="PRINTS" id="PR00463">
    <property type="entry name" value="EP450I"/>
</dbReference>
<dbReference type="GO" id="GO:0020037">
    <property type="term" value="F:heme binding"/>
    <property type="evidence" value="ECO:0007669"/>
    <property type="project" value="InterPro"/>
</dbReference>
<dbReference type="PRINTS" id="PR00385">
    <property type="entry name" value="P450"/>
</dbReference>
<dbReference type="PANTHER" id="PTHR24305">
    <property type="entry name" value="CYTOCHROME P450"/>
    <property type="match status" value="1"/>
</dbReference>
<dbReference type="VEuPathDB" id="FungiDB:HMPREF1541_06762"/>
<dbReference type="InterPro" id="IPR036396">
    <property type="entry name" value="Cyt_P450_sf"/>
</dbReference>
<dbReference type="InParanoid" id="W2RSM2"/>
<dbReference type="InterPro" id="IPR002401">
    <property type="entry name" value="Cyt_P450_E_grp-I"/>
</dbReference>
<dbReference type="OrthoDB" id="1470350at2759"/>
<dbReference type="AlphaFoldDB" id="W2RSM2"/>
<dbReference type="EMBL" id="KB822722">
    <property type="protein sequence ID" value="ETN38724.1"/>
    <property type="molecule type" value="Genomic_DNA"/>
</dbReference>
<keyword evidence="4 8" id="KW-0479">Metal-binding</keyword>
<evidence type="ECO:0000256" key="1">
    <source>
        <dbReference type="ARBA" id="ARBA00001971"/>
    </source>
</evidence>
<evidence type="ECO:0000256" key="8">
    <source>
        <dbReference type="PIRSR" id="PIRSR602401-1"/>
    </source>
</evidence>
<dbReference type="InterPro" id="IPR001128">
    <property type="entry name" value="Cyt_P450"/>
</dbReference>
<evidence type="ECO:0000256" key="2">
    <source>
        <dbReference type="ARBA" id="ARBA00010617"/>
    </source>
</evidence>
<evidence type="ECO:0000256" key="6">
    <source>
        <dbReference type="ARBA" id="ARBA00023004"/>
    </source>
</evidence>
<protein>
    <submittedName>
        <fullName evidence="10">Uncharacterized protein</fullName>
    </submittedName>
</protein>
<organism evidence="10 11">
    <name type="scientific">Cyphellophora europaea (strain CBS 101466)</name>
    <name type="common">Phialophora europaea</name>
    <dbReference type="NCBI Taxonomy" id="1220924"/>
    <lineage>
        <taxon>Eukaryota</taxon>
        <taxon>Fungi</taxon>
        <taxon>Dikarya</taxon>
        <taxon>Ascomycota</taxon>
        <taxon>Pezizomycotina</taxon>
        <taxon>Eurotiomycetes</taxon>
        <taxon>Chaetothyriomycetidae</taxon>
        <taxon>Chaetothyriales</taxon>
        <taxon>Cyphellophoraceae</taxon>
        <taxon>Cyphellophora</taxon>
    </lineage>
</organism>
<dbReference type="Pfam" id="PF00067">
    <property type="entry name" value="p450"/>
    <property type="match status" value="1"/>
</dbReference>
<keyword evidence="11" id="KW-1185">Reference proteome</keyword>
<comment type="similarity">
    <text evidence="2 9">Belongs to the cytochrome P450 family.</text>
</comment>
<reference evidence="10 11" key="1">
    <citation type="submission" date="2013-03" db="EMBL/GenBank/DDBJ databases">
        <title>The Genome Sequence of Phialophora europaea CBS 101466.</title>
        <authorList>
            <consortium name="The Broad Institute Genomics Platform"/>
            <person name="Cuomo C."/>
            <person name="de Hoog S."/>
            <person name="Gorbushina A."/>
            <person name="Walker B."/>
            <person name="Young S.K."/>
            <person name="Zeng Q."/>
            <person name="Gargeya S."/>
            <person name="Fitzgerald M."/>
            <person name="Haas B."/>
            <person name="Abouelleil A."/>
            <person name="Allen A.W."/>
            <person name="Alvarado L."/>
            <person name="Arachchi H.M."/>
            <person name="Berlin A.M."/>
            <person name="Chapman S.B."/>
            <person name="Gainer-Dewar J."/>
            <person name="Goldberg J."/>
            <person name="Griggs A."/>
            <person name="Gujja S."/>
            <person name="Hansen M."/>
            <person name="Howarth C."/>
            <person name="Imamovic A."/>
            <person name="Ireland A."/>
            <person name="Larimer J."/>
            <person name="McCowan C."/>
            <person name="Murphy C."/>
            <person name="Pearson M."/>
            <person name="Poon T.W."/>
            <person name="Priest M."/>
            <person name="Roberts A."/>
            <person name="Saif S."/>
            <person name="Shea T."/>
            <person name="Sisk P."/>
            <person name="Sykes S."/>
            <person name="Wortman J."/>
            <person name="Nusbaum C."/>
            <person name="Birren B."/>
        </authorList>
    </citation>
    <scope>NUCLEOTIDE SEQUENCE [LARGE SCALE GENOMIC DNA]</scope>
    <source>
        <strain evidence="10 11">CBS 101466</strain>
    </source>
</reference>
<name>W2RSM2_CYPE1</name>
<dbReference type="GO" id="GO:0004497">
    <property type="term" value="F:monooxygenase activity"/>
    <property type="evidence" value="ECO:0007669"/>
    <property type="project" value="UniProtKB-KW"/>
</dbReference>
<keyword evidence="7 9" id="KW-0503">Monooxygenase</keyword>
<dbReference type="eggNOG" id="KOG0159">
    <property type="taxonomic scope" value="Eukaryota"/>
</dbReference>